<reference evidence="1" key="1">
    <citation type="submission" date="2024-02" db="EMBL/GenBank/DDBJ databases">
        <title>Metagenome Assembled Genome of Zalaria obscura JY119.</title>
        <authorList>
            <person name="Vighnesh L."/>
            <person name="Jagadeeshwari U."/>
            <person name="Venkata Ramana C."/>
            <person name="Sasikala C."/>
        </authorList>
    </citation>
    <scope>NUCLEOTIDE SEQUENCE</scope>
    <source>
        <strain evidence="1">JY119</strain>
    </source>
</reference>
<keyword evidence="2" id="KW-1185">Reference proteome</keyword>
<sequence length="1840" mass="203510">MSLDPSNGRRSLSPPSSGRSSPVARLARRPEDGTKSKDKGYRRYAAGIERALATFDQAQQEWADYIAFLARLLKAVQAPHPDVDSLPEARSVALRLSQCLNPALPSGVHQKALDVYPYIFSLIGKDSLARDLHIYLPGLSPVLSFASLSVRPLFYSIFEEHILQLQAAQLRPAVKTLILALLPGIEDETSEDFERAISILDRLRRRCGSIESSGGIEQEEEEDGYFWQCFFLAIVTGVSRRQGALAYLTRRLPNFSPPKGDSTHDGANGTSKDPFKALPPSAQAVVSPEPGLLIRAFAAGLLDSQMLVQRGFLDILVTHLPLNSPVLQKAVDGKDLERIVSAAVGVVLRREMSLNRRLWSWFLGPEKAADGADSSQPTSPADERGNPDGSLSTQLTYFQTYGADPLRNSLLGLLNRQNATVADRARPFRISLSLMDRWEVGGSIIPDVLLPALESVFKYTSTGPKEGAEEVIRSASLFFDGIESDLIWTRLIEVLDSCFNVVASDPKAAEEKLAFLRFIIDRFNVREEDMVVRHIPNALLVILSRITAKEYALSPQTESFSDSMLSFTEDLLRLAPARGLNGNEQEITPVHNSSGFWKSEKYLKVGGSLVKSYQSGHAGPESGAVSLDPQSRGSFIVGKLVEILLQSLEHLDSMTFVSRVTSLLTMTLAKTDGSKVIHGMQLYDAFLHTLQQYSPDATVRKPVPFAVLSAIMTILQHSRLESAADSIEEQRQVTDLEPDLMAHFWEYLSPFRPKHHVETVRLIWHLESLTSSDRLVEARLTKLINDSSPQKDQETVGRFSILWDYTMQAHAAKGERNARRLTRRVSTMSVMSDLGAEVNPEAVLTRPLLSLLDKLEDNEGDASLLIRTWLHNVSNLDRIFMIILSMLQDQVFASGRLSGKVPAVRQSERDRQVAQRVQDITFSLRHLHHILRHSSHRTWDVLSGLKFDHTGDGLSSSSAFEVIAQTCIKILPINSYTSDPQLHNMALCILQLLLDSPYHTTLQNLRLEDTLIHLLKDKLSRPLGSIQTVYLRCILLALRIKLEVPVPAGSSKATTDASEKAPNPSASVERIDTGSAQTWSTPPPQLLDCLRSGFSSRHCRLYLEHWVDFLSSILPLYADAIFSNMIPLVECFCEQIAQAFHYLKANPNQSGDSIPSSTLPALLHGLELLLAHAHDRLQVDDMASPVAKAPEPPQGFFGNMVSGVFSAEGPPSKTSRTNSRLTMILCFQDAIRACFSIWTWASHGSESDEVDPTCAASVWLNGLKLRNRTRRILEHLFAAEGLEMLETLALAWVKPQSGISLADRNSVFSLFHVLEGSRPRNTVPIIFNALYSRTNMEALESTRRSSLTSDLTAGDVVAFLLAYTRTIEDDAMDEIWTDCTTFLRDVLGNPMPHRQILPSLLEFTVLLAEKVDNTNFGELRRMRRELSDIFLRLLTATFTSRGGAVDSGPSGTNTPDLIASLITIAPKLQLVLESNDRVLSAVNTISTNAIGPAFHAKSFPDNISEGHLRLLQEIAQQSPGAKTWKKDIADAFNNPRLLASELHVVEVGWYPVLSRWALSDKDRMPEIVSRITAPSTAGIMFGVGANAARLEADRRTQLNLRRIALLLLAGDQDIFMSSLPTISEKLVELSEADVSSSPSSVTRAEVFMVCRALILAFSPVHLSPLWPLINANLQAALTSVLPDDKDQPSYNNPSLLQACKLLDLLITVSPDEFQLHEWLYITDTIDAVYRPADFTPVALADDVAEALSAETTEQTNFDISNVAALPSVQGVRRPVLNKLEMDGADLKAMAREEFVRSVVQPFLSELSMGAYEATYEMGSVDLHSCRRGLLVDLLDEGTIA</sequence>
<gene>
    <name evidence="1" type="ORF">M8818_000017</name>
</gene>
<protein>
    <submittedName>
        <fullName evidence="1">Uncharacterized protein</fullName>
    </submittedName>
</protein>
<accession>A0ACC3SPZ1</accession>
<name>A0ACC3SPZ1_9PEZI</name>
<evidence type="ECO:0000313" key="2">
    <source>
        <dbReference type="Proteomes" id="UP001320706"/>
    </source>
</evidence>
<dbReference type="Proteomes" id="UP001320706">
    <property type="component" value="Unassembled WGS sequence"/>
</dbReference>
<evidence type="ECO:0000313" key="1">
    <source>
        <dbReference type="EMBL" id="KAK8221852.1"/>
    </source>
</evidence>
<proteinExistence type="predicted"/>
<organism evidence="1 2">
    <name type="scientific">Zalaria obscura</name>
    <dbReference type="NCBI Taxonomy" id="2024903"/>
    <lineage>
        <taxon>Eukaryota</taxon>
        <taxon>Fungi</taxon>
        <taxon>Dikarya</taxon>
        <taxon>Ascomycota</taxon>
        <taxon>Pezizomycotina</taxon>
        <taxon>Dothideomycetes</taxon>
        <taxon>Dothideomycetidae</taxon>
        <taxon>Dothideales</taxon>
        <taxon>Zalariaceae</taxon>
        <taxon>Zalaria</taxon>
    </lineage>
</organism>
<comment type="caution">
    <text evidence="1">The sequence shown here is derived from an EMBL/GenBank/DDBJ whole genome shotgun (WGS) entry which is preliminary data.</text>
</comment>
<dbReference type="EMBL" id="JAMKPW020000001">
    <property type="protein sequence ID" value="KAK8221852.1"/>
    <property type="molecule type" value="Genomic_DNA"/>
</dbReference>